<organism evidence="2 3">
    <name type="scientific">Venturia effusa</name>
    <dbReference type="NCBI Taxonomy" id="50376"/>
    <lineage>
        <taxon>Eukaryota</taxon>
        <taxon>Fungi</taxon>
        <taxon>Dikarya</taxon>
        <taxon>Ascomycota</taxon>
        <taxon>Pezizomycotina</taxon>
        <taxon>Dothideomycetes</taxon>
        <taxon>Pleosporomycetidae</taxon>
        <taxon>Venturiales</taxon>
        <taxon>Venturiaceae</taxon>
        <taxon>Venturia</taxon>
    </lineage>
</organism>
<evidence type="ECO:0000256" key="1">
    <source>
        <dbReference type="SAM" id="Phobius"/>
    </source>
</evidence>
<keyword evidence="1" id="KW-1133">Transmembrane helix</keyword>
<evidence type="ECO:0000313" key="3">
    <source>
        <dbReference type="Proteomes" id="UP000316270"/>
    </source>
</evidence>
<feature type="transmembrane region" description="Helical" evidence="1">
    <location>
        <begin position="49"/>
        <end position="73"/>
    </location>
</feature>
<name>A0A517LCI1_9PEZI</name>
<reference evidence="2 3" key="1">
    <citation type="submission" date="2019-07" db="EMBL/GenBank/DDBJ databases">
        <title>Finished genome of Venturia effusa.</title>
        <authorList>
            <person name="Young C.A."/>
            <person name="Cox M.P."/>
            <person name="Ganley A.R.D."/>
            <person name="David W.J."/>
        </authorList>
    </citation>
    <scope>NUCLEOTIDE SEQUENCE [LARGE SCALE GENOMIC DNA]</scope>
    <source>
        <strain evidence="3">albino</strain>
    </source>
</reference>
<dbReference type="AlphaFoldDB" id="A0A517LCI1"/>
<accession>A0A517LCI1</accession>
<keyword evidence="3" id="KW-1185">Reference proteome</keyword>
<keyword evidence="1" id="KW-0812">Transmembrane</keyword>
<gene>
    <name evidence="2" type="ORF">FKW77_006815</name>
</gene>
<evidence type="ECO:0000313" key="2">
    <source>
        <dbReference type="EMBL" id="QDS73350.1"/>
    </source>
</evidence>
<dbReference type="STRING" id="50376.A0A517LCI1"/>
<sequence>MKLWQCCGADSGTSGVNCDNPTDERFDAPGPRFIKTYWPRQNEKKGTNIGAVVGGVVAAAVILILLVVAVLVFRRRRHKMPQRHEDANDFDSANSRTKLDVGFPTKLWKSSPAELQNNIAPVEMGGRNQEEAIELPGVIPRREGIFDVSEDSRK</sequence>
<dbReference type="EMBL" id="CP042193">
    <property type="protein sequence ID" value="QDS73350.1"/>
    <property type="molecule type" value="Genomic_DNA"/>
</dbReference>
<proteinExistence type="predicted"/>
<keyword evidence="1" id="KW-0472">Membrane</keyword>
<protein>
    <submittedName>
        <fullName evidence="2">Uncharacterized protein</fullName>
    </submittedName>
</protein>
<dbReference type="Proteomes" id="UP000316270">
    <property type="component" value="Chromosome 9"/>
</dbReference>